<evidence type="ECO:0000313" key="1">
    <source>
        <dbReference type="EMBL" id="CCA27967.1"/>
    </source>
</evidence>
<organism evidence="1">
    <name type="scientific">Albugo laibachii Nc14</name>
    <dbReference type="NCBI Taxonomy" id="890382"/>
    <lineage>
        <taxon>Eukaryota</taxon>
        <taxon>Sar</taxon>
        <taxon>Stramenopiles</taxon>
        <taxon>Oomycota</taxon>
        <taxon>Peronosporomycetes</taxon>
        <taxon>Albuginales</taxon>
        <taxon>Albuginaceae</taxon>
        <taxon>Albugo</taxon>
    </lineage>
</organism>
<gene>
    <name evidence="1" type="primary">AlNc14C900G12617</name>
    <name evidence="1" type="ORF">ALNC14_141110</name>
</gene>
<reference evidence="1" key="2">
    <citation type="submission" date="2011-02" db="EMBL/GenBank/DDBJ databases">
        <authorList>
            <person name="MacLean D."/>
        </authorList>
    </citation>
    <scope>NUCLEOTIDE SEQUENCE</scope>
</reference>
<name>F0X288_9STRA</name>
<proteinExistence type="predicted"/>
<accession>F0X288</accession>
<dbReference type="EMBL" id="FR824778">
    <property type="protein sequence ID" value="CCA27967.1"/>
    <property type="molecule type" value="Genomic_DNA"/>
</dbReference>
<reference evidence="1" key="1">
    <citation type="journal article" date="2011" name="PLoS Biol.">
        <title>Gene gain and loss during evolution of obligate parasitism in the white rust pathogen of Arabidopsis thaliana.</title>
        <authorList>
            <person name="Kemen E."/>
            <person name="Gardiner A."/>
            <person name="Schultz-Larsen T."/>
            <person name="Kemen A.C."/>
            <person name="Balmuth A.L."/>
            <person name="Robert-Seilaniantz A."/>
            <person name="Bailey K."/>
            <person name="Holub E."/>
            <person name="Studholme D.J."/>
            <person name="Maclean D."/>
            <person name="Jones J.D."/>
        </authorList>
    </citation>
    <scope>NUCLEOTIDE SEQUENCE</scope>
</reference>
<dbReference type="AlphaFoldDB" id="F0X288"/>
<protein>
    <submittedName>
        <fullName evidence="1">AlNc14C900G12617 protein</fullName>
    </submittedName>
</protein>
<dbReference type="HOGENOM" id="CLU_765959_0_0_1"/>
<sequence>MKTNIIQRKFSERSKATYPDDDFELYAQHYLAFPYTGSEGIEFEISLSRVDKPDKNAQQNLVAHNSVSMLVTSLKCKLHYVSKHAYHFPYRRQCLRCIARMASSAVVITGMSYSEMTLLILENSVKPIHLSACETSHTCSKVESANDDTCRRYLNSHGINLTYYPELVAMKCPKAPLKLCILVYTGISREINNPTCIQCFFSGIQKSNIDIFSTSPTRGLLWKKNLSIEVRGMLTRRVAYCQDQNSCTKVQQLPSTICDQHWKYLKSPSVNMVEFSFKRIKGELWPPTYPVHYDTYDFDNRAVLLVRFMAKEAARCISCLVLFSEVFFAFADGTPLRYGYVWMTQSHDNIIQNCRISACSKL</sequence>